<keyword evidence="11" id="KW-0804">Transcription</keyword>
<comment type="catalytic activity">
    <reaction evidence="1 15">
        <text>Thiol-dependent hydrolysis of ester, thioester, amide, peptide and isopeptide bonds formed by the C-terminal Gly of ubiquitin (a 76-residue protein attached to proteins as an intracellular targeting signal).</text>
        <dbReference type="EC" id="3.4.19.12"/>
    </reaction>
</comment>
<keyword evidence="9" id="KW-0862">Zinc</keyword>
<feature type="compositionally biased region" description="Low complexity" evidence="16">
    <location>
        <begin position="451"/>
        <end position="464"/>
    </location>
</feature>
<sequence>MLKRYALGVRWGKKIRQGLVQNLELEEDEDEQQNRWGSSTQQKKLLPHPLCSACYATLHKPYLCLSCGYAGCFYGSSSSSSAAVSQGCITRHMTSTKGGHDYAIELHSGLLYCNQCQGAVHDPRFEAIYHRERARAAGIGGSSSRHPLLMDYTDNDAESSPAVTSLPQHPISSRVPRGIHNLGATCFLSVILQSFVHNPVLRNYFLSDRHNSDLCGHAAGGESCVACEMDRLFRDFFNHDAHPRTTLQPPAPSPWTPNSFLYTIWRAQAQEGSHELSQAGQQDSHELFISVLNALHTALTASGSDPKTRKGDVPRWRNENDRATTDNGANGSHEANGQHHHASGPSTGFASRLCDCLIHRTFAGVLQSDVRCLVCGYRSSTHDPVLDLSVDLKGPASTTFSGSDGGALFDDADPLDLLEGPASKKKKGPGGQAAAVLNGGAAMKKSNSKQGSLLPPTGSTSSPSRKVSPVGDLDGPPAQDLLHCLRRYCTSERLPPSSYSCPQCGPVEASKQLSLRRLPPVLCIQLKRFEHHLLGNSSKVEARVRFPLGLDVREFVTPSVLERGERARDGGRKGGGRRAKREGSAGGEDDEGERSAEDEEEDDDGASDDPLAIDDFLYSLFCVIVHEGTLNTGHYWCFAKWQDNWYRFNDAEAPRKVSVAEVVAQEKQVYQLVYVRRGLENVR</sequence>
<feature type="compositionally biased region" description="Acidic residues" evidence="16">
    <location>
        <begin position="587"/>
        <end position="607"/>
    </location>
</feature>
<dbReference type="PANTHER" id="PTHR21646:SF33">
    <property type="entry name" value="UBIQUITIN CARBOXYL-TERMINAL HYDROLASE 22"/>
    <property type="match status" value="1"/>
</dbReference>
<evidence type="ECO:0000256" key="16">
    <source>
        <dbReference type="SAM" id="MobiDB-lite"/>
    </source>
</evidence>
<dbReference type="Proteomes" id="UP000245884">
    <property type="component" value="Unassembled WGS sequence"/>
</dbReference>
<keyword evidence="4" id="KW-0479">Metal-binding</keyword>
<dbReference type="GO" id="GO:0005634">
    <property type="term" value="C:nucleus"/>
    <property type="evidence" value="ECO:0007669"/>
    <property type="project" value="UniProtKB-SubCell"/>
</dbReference>
<evidence type="ECO:0000256" key="6">
    <source>
        <dbReference type="ARBA" id="ARBA00022786"/>
    </source>
</evidence>
<feature type="compositionally biased region" description="Basic and acidic residues" evidence="16">
    <location>
        <begin position="306"/>
        <end position="324"/>
    </location>
</feature>
<evidence type="ECO:0000256" key="11">
    <source>
        <dbReference type="ARBA" id="ARBA00023163"/>
    </source>
</evidence>
<reference evidence="19 20" key="1">
    <citation type="journal article" date="2018" name="Mol. Biol. Evol.">
        <title>Broad Genomic Sampling Reveals a Smut Pathogenic Ancestry of the Fungal Clade Ustilaginomycotina.</title>
        <authorList>
            <person name="Kijpornyongpan T."/>
            <person name="Mondo S.J."/>
            <person name="Barry K."/>
            <person name="Sandor L."/>
            <person name="Lee J."/>
            <person name="Lipzen A."/>
            <person name="Pangilinan J."/>
            <person name="LaButti K."/>
            <person name="Hainaut M."/>
            <person name="Henrissat B."/>
            <person name="Grigoriev I.V."/>
            <person name="Spatafora J.W."/>
            <person name="Aime M.C."/>
        </authorList>
    </citation>
    <scope>NUCLEOTIDE SEQUENCE [LARGE SCALE GENOMIC DNA]</scope>
    <source>
        <strain evidence="19 20">MCA 5214</strain>
    </source>
</reference>
<evidence type="ECO:0000256" key="9">
    <source>
        <dbReference type="ARBA" id="ARBA00022833"/>
    </source>
</evidence>
<keyword evidence="8 15" id="KW-0788">Thiol protease</keyword>
<evidence type="ECO:0000256" key="15">
    <source>
        <dbReference type="RuleBase" id="RU366025"/>
    </source>
</evidence>
<dbReference type="Gene3D" id="3.30.40.10">
    <property type="entry name" value="Zinc/RING finger domain, C3HC4 (zinc finger)"/>
    <property type="match status" value="1"/>
</dbReference>
<feature type="domain" description="USP" evidence="17">
    <location>
        <begin position="177"/>
        <end position="677"/>
    </location>
</feature>
<dbReference type="GO" id="GO:0004843">
    <property type="term" value="F:cysteine-type deubiquitinase activity"/>
    <property type="evidence" value="ECO:0007669"/>
    <property type="project" value="UniProtKB-UniRule"/>
</dbReference>
<dbReference type="STRING" id="1569628.A0A316UUI7"/>
<evidence type="ECO:0000259" key="17">
    <source>
        <dbReference type="PROSITE" id="PS50235"/>
    </source>
</evidence>
<accession>A0A316UUI7</accession>
<proteinExistence type="inferred from homology"/>
<evidence type="ECO:0000256" key="13">
    <source>
        <dbReference type="ARBA" id="ARBA00038490"/>
    </source>
</evidence>
<dbReference type="EMBL" id="KZ819666">
    <property type="protein sequence ID" value="PWN27991.1"/>
    <property type="molecule type" value="Genomic_DNA"/>
</dbReference>
<dbReference type="InterPro" id="IPR050185">
    <property type="entry name" value="Ub_carboxyl-term_hydrolase"/>
</dbReference>
<dbReference type="SUPFAM" id="SSF54001">
    <property type="entry name" value="Cysteine proteinases"/>
    <property type="match status" value="1"/>
</dbReference>
<dbReference type="InterPro" id="IPR028889">
    <property type="entry name" value="USP"/>
</dbReference>
<evidence type="ECO:0000256" key="7">
    <source>
        <dbReference type="ARBA" id="ARBA00022801"/>
    </source>
</evidence>
<evidence type="ECO:0000256" key="1">
    <source>
        <dbReference type="ARBA" id="ARBA00000707"/>
    </source>
</evidence>
<organism evidence="19 20">
    <name type="scientific">Jaminaea rosea</name>
    <dbReference type="NCBI Taxonomy" id="1569628"/>
    <lineage>
        <taxon>Eukaryota</taxon>
        <taxon>Fungi</taxon>
        <taxon>Dikarya</taxon>
        <taxon>Basidiomycota</taxon>
        <taxon>Ustilaginomycotina</taxon>
        <taxon>Exobasidiomycetes</taxon>
        <taxon>Microstromatales</taxon>
        <taxon>Microstromatales incertae sedis</taxon>
        <taxon>Jaminaea</taxon>
    </lineage>
</organism>
<feature type="compositionally biased region" description="Polar residues" evidence="16">
    <location>
        <begin position="325"/>
        <end position="335"/>
    </location>
</feature>
<evidence type="ECO:0000256" key="3">
    <source>
        <dbReference type="ARBA" id="ARBA00022670"/>
    </source>
</evidence>
<feature type="region of interest" description="Disordered" evidence="16">
    <location>
        <begin position="445"/>
        <end position="475"/>
    </location>
</feature>
<keyword evidence="3 15" id="KW-0645">Protease</keyword>
<dbReference type="AlphaFoldDB" id="A0A316UUI7"/>
<dbReference type="InterPro" id="IPR013083">
    <property type="entry name" value="Znf_RING/FYVE/PHD"/>
</dbReference>
<name>A0A316UUI7_9BASI</name>
<keyword evidence="5 14" id="KW-0863">Zinc-finger</keyword>
<dbReference type="InterPro" id="IPR038765">
    <property type="entry name" value="Papain-like_cys_pep_sf"/>
</dbReference>
<dbReference type="Pfam" id="PF00443">
    <property type="entry name" value="UCH"/>
    <property type="match status" value="1"/>
</dbReference>
<comment type="subcellular location">
    <subcellularLocation>
        <location evidence="2">Nucleus</location>
    </subcellularLocation>
</comment>
<evidence type="ECO:0000313" key="20">
    <source>
        <dbReference type="Proteomes" id="UP000245884"/>
    </source>
</evidence>
<keyword evidence="6 15" id="KW-0833">Ubl conjugation pathway</keyword>
<dbReference type="PROSITE" id="PS00973">
    <property type="entry name" value="USP_2"/>
    <property type="match status" value="1"/>
</dbReference>
<evidence type="ECO:0000256" key="14">
    <source>
        <dbReference type="PROSITE-ProRule" id="PRU00502"/>
    </source>
</evidence>
<keyword evidence="10" id="KW-0805">Transcription regulation</keyword>
<dbReference type="PROSITE" id="PS50235">
    <property type="entry name" value="USP_3"/>
    <property type="match status" value="1"/>
</dbReference>
<dbReference type="PROSITE" id="PS00972">
    <property type="entry name" value="USP_1"/>
    <property type="match status" value="1"/>
</dbReference>
<feature type="region of interest" description="Disordered" evidence="16">
    <location>
        <begin position="563"/>
        <end position="607"/>
    </location>
</feature>
<dbReference type="GO" id="GO:0008270">
    <property type="term" value="F:zinc ion binding"/>
    <property type="evidence" value="ECO:0007669"/>
    <property type="project" value="UniProtKB-KW"/>
</dbReference>
<dbReference type="InterPro" id="IPR001394">
    <property type="entry name" value="Peptidase_C19_UCH"/>
</dbReference>
<feature type="domain" description="UBP-type" evidence="18">
    <location>
        <begin position="15"/>
        <end position="139"/>
    </location>
</feature>
<evidence type="ECO:0000256" key="4">
    <source>
        <dbReference type="ARBA" id="ARBA00022723"/>
    </source>
</evidence>
<keyword evidence="12" id="KW-0539">Nucleus</keyword>
<feature type="compositionally biased region" description="Basic and acidic residues" evidence="16">
    <location>
        <begin position="563"/>
        <end position="572"/>
    </location>
</feature>
<dbReference type="OrthoDB" id="289038at2759"/>
<evidence type="ECO:0000313" key="19">
    <source>
        <dbReference type="EMBL" id="PWN27991.1"/>
    </source>
</evidence>
<dbReference type="GO" id="GO:0006508">
    <property type="term" value="P:proteolysis"/>
    <property type="evidence" value="ECO:0007669"/>
    <property type="project" value="UniProtKB-KW"/>
</dbReference>
<evidence type="ECO:0000259" key="18">
    <source>
        <dbReference type="PROSITE" id="PS50271"/>
    </source>
</evidence>
<comment type="similarity">
    <text evidence="13">Belongs to the peptidase C19 family. UBP8 subfamily.</text>
</comment>
<dbReference type="GO" id="GO:0016579">
    <property type="term" value="P:protein deubiquitination"/>
    <property type="evidence" value="ECO:0007669"/>
    <property type="project" value="InterPro"/>
</dbReference>
<evidence type="ECO:0000256" key="12">
    <source>
        <dbReference type="ARBA" id="ARBA00023242"/>
    </source>
</evidence>
<dbReference type="PANTHER" id="PTHR21646">
    <property type="entry name" value="UBIQUITIN CARBOXYL-TERMINAL HYDROLASE"/>
    <property type="match status" value="1"/>
</dbReference>
<feature type="region of interest" description="Disordered" evidence="16">
    <location>
        <begin position="300"/>
        <end position="344"/>
    </location>
</feature>
<evidence type="ECO:0000256" key="10">
    <source>
        <dbReference type="ARBA" id="ARBA00023015"/>
    </source>
</evidence>
<dbReference type="InterPro" id="IPR001607">
    <property type="entry name" value="Znf_UBP"/>
</dbReference>
<dbReference type="PROSITE" id="PS50271">
    <property type="entry name" value="ZF_UBP"/>
    <property type="match status" value="1"/>
</dbReference>
<keyword evidence="20" id="KW-1185">Reference proteome</keyword>
<protein>
    <recommendedName>
        <fullName evidence="15">Ubiquitin carboxyl-terminal hydrolase</fullName>
        <ecNumber evidence="15">3.4.19.12</ecNumber>
    </recommendedName>
</protein>
<dbReference type="SUPFAM" id="SSF57850">
    <property type="entry name" value="RING/U-box"/>
    <property type="match status" value="1"/>
</dbReference>
<dbReference type="RefSeq" id="XP_025362603.1">
    <property type="nucleotide sequence ID" value="XM_025505986.1"/>
</dbReference>
<evidence type="ECO:0000256" key="8">
    <source>
        <dbReference type="ARBA" id="ARBA00022807"/>
    </source>
</evidence>
<dbReference type="EC" id="3.4.19.12" evidence="15"/>
<gene>
    <name evidence="19" type="ORF">BDZ90DRAFT_231762</name>
</gene>
<evidence type="ECO:0000256" key="2">
    <source>
        <dbReference type="ARBA" id="ARBA00004123"/>
    </source>
</evidence>
<evidence type="ECO:0000256" key="5">
    <source>
        <dbReference type="ARBA" id="ARBA00022771"/>
    </source>
</evidence>
<dbReference type="GeneID" id="37027809"/>
<dbReference type="Pfam" id="PF02148">
    <property type="entry name" value="zf-UBP"/>
    <property type="match status" value="1"/>
</dbReference>
<dbReference type="InterPro" id="IPR018200">
    <property type="entry name" value="USP_CS"/>
</dbReference>
<keyword evidence="7 15" id="KW-0378">Hydrolase</keyword>
<dbReference type="Gene3D" id="3.90.70.10">
    <property type="entry name" value="Cysteine proteinases"/>
    <property type="match status" value="1"/>
</dbReference>